<protein>
    <submittedName>
        <fullName evidence="1">Uncharacterized protein</fullName>
    </submittedName>
</protein>
<name>A0A8J3BV39_9ACTN</name>
<comment type="caution">
    <text evidence="1">The sequence shown here is derived from an EMBL/GenBank/DDBJ whole genome shotgun (WGS) entry which is preliminary data.</text>
</comment>
<accession>A0A8J3BV39</accession>
<reference evidence="1" key="2">
    <citation type="submission" date="2020-09" db="EMBL/GenBank/DDBJ databases">
        <authorList>
            <person name="Sun Q."/>
            <person name="Ohkuma M."/>
        </authorList>
    </citation>
    <scope>NUCLEOTIDE SEQUENCE</scope>
    <source>
        <strain evidence="1">JCM 3091</strain>
    </source>
</reference>
<sequence length="155" mass="15919">MAIHAGDLIHAADRQIDVIGLTATNDTSASTSYITGTSHGVAFTAPTSGAVLIRFGGLLGSNHNVSTLCSYLTLQVRAGATVGSGALVLTAADGNACRYYKPNTAAGYHYSHVEVPYLLTGLTPGNDHNVQTLFRAVVGSAGVAQRWVTVSSANA</sequence>
<evidence type="ECO:0000313" key="1">
    <source>
        <dbReference type="EMBL" id="GGK32199.1"/>
    </source>
</evidence>
<gene>
    <name evidence="1" type="ORF">GCM10010124_26250</name>
</gene>
<evidence type="ECO:0000313" key="2">
    <source>
        <dbReference type="Proteomes" id="UP000662200"/>
    </source>
</evidence>
<reference evidence="1" key="1">
    <citation type="journal article" date="2014" name="Int. J. Syst. Evol. Microbiol.">
        <title>Complete genome sequence of Corynebacterium casei LMG S-19264T (=DSM 44701T), isolated from a smear-ripened cheese.</title>
        <authorList>
            <consortium name="US DOE Joint Genome Institute (JGI-PGF)"/>
            <person name="Walter F."/>
            <person name="Albersmeier A."/>
            <person name="Kalinowski J."/>
            <person name="Ruckert C."/>
        </authorList>
    </citation>
    <scope>NUCLEOTIDE SEQUENCE</scope>
    <source>
        <strain evidence="1">JCM 3091</strain>
    </source>
</reference>
<organism evidence="1 2">
    <name type="scientific">Pilimelia terevasa</name>
    <dbReference type="NCBI Taxonomy" id="53372"/>
    <lineage>
        <taxon>Bacteria</taxon>
        <taxon>Bacillati</taxon>
        <taxon>Actinomycetota</taxon>
        <taxon>Actinomycetes</taxon>
        <taxon>Micromonosporales</taxon>
        <taxon>Micromonosporaceae</taxon>
        <taxon>Pilimelia</taxon>
    </lineage>
</organism>
<dbReference type="Proteomes" id="UP000662200">
    <property type="component" value="Unassembled WGS sequence"/>
</dbReference>
<dbReference type="AlphaFoldDB" id="A0A8J3BV39"/>
<keyword evidence="2" id="KW-1185">Reference proteome</keyword>
<proteinExistence type="predicted"/>
<dbReference type="RefSeq" id="WP_189114574.1">
    <property type="nucleotide sequence ID" value="NZ_BMQC01000008.1"/>
</dbReference>
<dbReference type="EMBL" id="BMQC01000008">
    <property type="protein sequence ID" value="GGK32199.1"/>
    <property type="molecule type" value="Genomic_DNA"/>
</dbReference>